<dbReference type="AlphaFoldDB" id="A0A9N9HAB0"/>
<feature type="non-terminal residue" evidence="3">
    <location>
        <position position="208"/>
    </location>
</feature>
<accession>A0A9N9HAB0</accession>
<evidence type="ECO:0000256" key="2">
    <source>
        <dbReference type="ARBA" id="ARBA00022729"/>
    </source>
</evidence>
<dbReference type="EMBL" id="CAJVPY010006900">
    <property type="protein sequence ID" value="CAG8671388.1"/>
    <property type="molecule type" value="Genomic_DNA"/>
</dbReference>
<dbReference type="Proteomes" id="UP000789405">
    <property type="component" value="Unassembled WGS sequence"/>
</dbReference>
<dbReference type="GO" id="GO:0009253">
    <property type="term" value="P:peptidoglycan catabolic process"/>
    <property type="evidence" value="ECO:0007669"/>
    <property type="project" value="InterPro"/>
</dbReference>
<gene>
    <name evidence="3" type="ORF">DERYTH_LOCUS11260</name>
</gene>
<organism evidence="3 4">
    <name type="scientific">Dentiscutata erythropus</name>
    <dbReference type="NCBI Taxonomy" id="1348616"/>
    <lineage>
        <taxon>Eukaryota</taxon>
        <taxon>Fungi</taxon>
        <taxon>Fungi incertae sedis</taxon>
        <taxon>Mucoromycota</taxon>
        <taxon>Glomeromycotina</taxon>
        <taxon>Glomeromycetes</taxon>
        <taxon>Diversisporales</taxon>
        <taxon>Gigasporaceae</taxon>
        <taxon>Dentiscutata</taxon>
    </lineage>
</organism>
<dbReference type="PANTHER" id="PTHR23208:SF36">
    <property type="entry name" value="LYSOZYME-RELATED"/>
    <property type="match status" value="1"/>
</dbReference>
<comment type="caution">
    <text evidence="3">The sequence shown here is derived from an EMBL/GenBank/DDBJ whole genome shotgun (WGS) entry which is preliminary data.</text>
</comment>
<dbReference type="SUPFAM" id="SSF51445">
    <property type="entry name" value="(Trans)glycosidases"/>
    <property type="match status" value="1"/>
</dbReference>
<dbReference type="GO" id="GO:0007165">
    <property type="term" value="P:signal transduction"/>
    <property type="evidence" value="ECO:0007669"/>
    <property type="project" value="TreeGrafter"/>
</dbReference>
<keyword evidence="2" id="KW-0732">Signal</keyword>
<evidence type="ECO:0000313" key="4">
    <source>
        <dbReference type="Proteomes" id="UP000789405"/>
    </source>
</evidence>
<evidence type="ECO:0000313" key="3">
    <source>
        <dbReference type="EMBL" id="CAG8671388.1"/>
    </source>
</evidence>
<keyword evidence="4" id="KW-1185">Reference proteome</keyword>
<protein>
    <submittedName>
        <fullName evidence="3">4989_t:CDS:1</fullName>
    </submittedName>
</protein>
<name>A0A9N9HAB0_9GLOM</name>
<dbReference type="InterPro" id="IPR002053">
    <property type="entry name" value="Glyco_hydro_25"/>
</dbReference>
<comment type="similarity">
    <text evidence="1">Belongs to the glycosyl hydrolase 25 family.</text>
</comment>
<proteinExistence type="inferred from homology"/>
<reference evidence="3" key="1">
    <citation type="submission" date="2021-06" db="EMBL/GenBank/DDBJ databases">
        <authorList>
            <person name="Kallberg Y."/>
            <person name="Tangrot J."/>
            <person name="Rosling A."/>
        </authorList>
    </citation>
    <scope>NUCLEOTIDE SEQUENCE</scope>
    <source>
        <strain evidence="3">MA453B</strain>
    </source>
</reference>
<dbReference type="OrthoDB" id="2251794at2759"/>
<dbReference type="PROSITE" id="PS51904">
    <property type="entry name" value="GLYCOSYL_HYDROL_F25_2"/>
    <property type="match status" value="1"/>
</dbReference>
<dbReference type="InterPro" id="IPR017853">
    <property type="entry name" value="GH"/>
</dbReference>
<evidence type="ECO:0000256" key="1">
    <source>
        <dbReference type="ARBA" id="ARBA00010646"/>
    </source>
</evidence>
<dbReference type="Gene3D" id="3.20.20.80">
    <property type="entry name" value="Glycosidases"/>
    <property type="match status" value="1"/>
</dbReference>
<sequence>FFTANAANTYAVDASITQSVSSWACAKNEIFGRAIIECYVEDCSSPGGAVSSYCLSNYNNALAAGYKYIDLYAFPCTGYTSCKSPTTQVNELVNFVSSNHMVVQTIWLDFEKSSACTSNWNLGSAGNIALAKQFTNATKATGLNWGIYSSNGNWKNLFGSADAIVDSSFKVWYANFDNQDNYNDWSSGNAFGGFISPSGKQYSNGSVT</sequence>
<dbReference type="GO" id="GO:0016998">
    <property type="term" value="P:cell wall macromolecule catabolic process"/>
    <property type="evidence" value="ECO:0007669"/>
    <property type="project" value="InterPro"/>
</dbReference>
<dbReference type="PANTHER" id="PTHR23208">
    <property type="entry name" value="LYSOZYME PROTEIN"/>
    <property type="match status" value="1"/>
</dbReference>
<dbReference type="InterPro" id="IPR051595">
    <property type="entry name" value="GH25_Enzymes"/>
</dbReference>
<dbReference type="GO" id="GO:0003796">
    <property type="term" value="F:lysozyme activity"/>
    <property type="evidence" value="ECO:0007669"/>
    <property type="project" value="InterPro"/>
</dbReference>